<gene>
    <name evidence="7" type="primary">Cni-emc-2</name>
    <name evidence="7" type="synonym">Cnig_chr_II.g8169</name>
    <name evidence="7" type="ORF">B9Z55_008169</name>
</gene>
<dbReference type="Proteomes" id="UP000230233">
    <property type="component" value="Chromosome II"/>
</dbReference>
<dbReference type="GO" id="GO:0072546">
    <property type="term" value="C:EMC complex"/>
    <property type="evidence" value="ECO:0007669"/>
    <property type="project" value="UniProtKB-UniRule"/>
</dbReference>
<dbReference type="OrthoDB" id="124397at2759"/>
<keyword evidence="8" id="KW-1185">Reference proteome</keyword>
<dbReference type="InterPro" id="IPR019734">
    <property type="entry name" value="TPR_rpt"/>
</dbReference>
<evidence type="ECO:0000259" key="6">
    <source>
        <dbReference type="Pfam" id="PF22890"/>
    </source>
</evidence>
<comment type="subcellular location">
    <subcellularLocation>
        <location evidence="5">Endoplasmic reticulum membrane</location>
        <topology evidence="5">Peripheral membrane protein</topology>
        <orientation evidence="5">Cytoplasmic side</orientation>
    </subcellularLocation>
</comment>
<dbReference type="FunFam" id="1.25.40.10:FF:000326">
    <property type="entry name" value="ER membrane protein complex subunit 2"/>
    <property type="match status" value="1"/>
</dbReference>
<dbReference type="SMART" id="SM00028">
    <property type="entry name" value="TPR"/>
    <property type="match status" value="3"/>
</dbReference>
<evidence type="ECO:0000256" key="5">
    <source>
        <dbReference type="RuleBase" id="RU367091"/>
    </source>
</evidence>
<evidence type="ECO:0000256" key="4">
    <source>
        <dbReference type="PROSITE-ProRule" id="PRU00339"/>
    </source>
</evidence>
<keyword evidence="5" id="KW-0472">Membrane</keyword>
<proteinExistence type="inferred from homology"/>
<keyword evidence="5" id="KW-0256">Endoplasmic reticulum</keyword>
<dbReference type="PANTHER" id="PTHR12760">
    <property type="entry name" value="TETRATRICOPEPTIDE REPEAT PROTEIN"/>
    <property type="match status" value="1"/>
</dbReference>
<dbReference type="EMBL" id="PDUG01000002">
    <property type="protein sequence ID" value="PIC49623.1"/>
    <property type="molecule type" value="Genomic_DNA"/>
</dbReference>
<evidence type="ECO:0000313" key="8">
    <source>
        <dbReference type="Proteomes" id="UP000230233"/>
    </source>
</evidence>
<evidence type="ECO:0000256" key="1">
    <source>
        <dbReference type="ARBA" id="ARBA00010361"/>
    </source>
</evidence>
<keyword evidence="2" id="KW-0677">Repeat</keyword>
<organism evidence="7 8">
    <name type="scientific">Caenorhabditis nigoni</name>
    <dbReference type="NCBI Taxonomy" id="1611254"/>
    <lineage>
        <taxon>Eukaryota</taxon>
        <taxon>Metazoa</taxon>
        <taxon>Ecdysozoa</taxon>
        <taxon>Nematoda</taxon>
        <taxon>Chromadorea</taxon>
        <taxon>Rhabditida</taxon>
        <taxon>Rhabditina</taxon>
        <taxon>Rhabditomorpha</taxon>
        <taxon>Rhabditoidea</taxon>
        <taxon>Rhabditidae</taxon>
        <taxon>Peloderinae</taxon>
        <taxon>Caenorhabditis</taxon>
    </lineage>
</organism>
<comment type="similarity">
    <text evidence="1 5">Belongs to the EMC2 family.</text>
</comment>
<dbReference type="AlphaFoldDB" id="A0A2G5VCY5"/>
<dbReference type="InterPro" id="IPR039856">
    <property type="entry name" value="EMC2-like"/>
</dbReference>
<protein>
    <recommendedName>
        <fullName evidence="5">ER membrane protein complex subunit 2</fullName>
    </recommendedName>
</protein>
<dbReference type="InterPro" id="IPR011990">
    <property type="entry name" value="TPR-like_helical_dom_sf"/>
</dbReference>
<accession>A0A2G5VCY5</accession>
<feature type="domain" description="EMC2 TPR-like" evidence="6">
    <location>
        <begin position="104"/>
        <end position="205"/>
    </location>
</feature>
<dbReference type="SUPFAM" id="SSF48452">
    <property type="entry name" value="TPR-like"/>
    <property type="match status" value="1"/>
</dbReference>
<dbReference type="PROSITE" id="PS50005">
    <property type="entry name" value="TPR"/>
    <property type="match status" value="2"/>
</dbReference>
<dbReference type="Gene3D" id="1.25.40.10">
    <property type="entry name" value="Tetratricopeptide repeat domain"/>
    <property type="match status" value="1"/>
</dbReference>
<dbReference type="STRING" id="1611254.A0A2G5VCY5"/>
<evidence type="ECO:0000256" key="3">
    <source>
        <dbReference type="ARBA" id="ARBA00022803"/>
    </source>
</evidence>
<evidence type="ECO:0000313" key="7">
    <source>
        <dbReference type="EMBL" id="PIC49623.1"/>
    </source>
</evidence>
<comment type="caution">
    <text evidence="7">The sequence shown here is derived from an EMBL/GenBank/DDBJ whole genome shotgun (WGS) entry which is preliminary data.</text>
</comment>
<reference evidence="8" key="1">
    <citation type="submission" date="2017-10" db="EMBL/GenBank/DDBJ databases">
        <title>Rapid genome shrinkage in a self-fertile nematode reveals novel sperm competition proteins.</title>
        <authorList>
            <person name="Yin D."/>
            <person name="Schwarz E.M."/>
            <person name="Thomas C.G."/>
            <person name="Felde R.L."/>
            <person name="Korf I.F."/>
            <person name="Cutter A.D."/>
            <person name="Schartner C.M."/>
            <person name="Ralston E.J."/>
            <person name="Meyer B.J."/>
            <person name="Haag E.S."/>
        </authorList>
    </citation>
    <scope>NUCLEOTIDE SEQUENCE [LARGE SCALE GENOMIC DNA]</scope>
    <source>
        <strain evidence="8">JU1422</strain>
    </source>
</reference>
<name>A0A2G5VCY5_9PELO</name>
<feature type="repeat" description="TPR" evidence="4">
    <location>
        <begin position="100"/>
        <end position="133"/>
    </location>
</feature>
<sequence length="308" mass="35506">MFSKLIQEFFPRDMTTETDWTQISFEEGRQTLKKWRECGVRRSEEVVEIWEHVISRSSASLGDERWAVLEQVCIAALDSARVDLAQECIDQLHAQFPKSNRVLKLKAMQFESTEHYKNALEIYDRLVEDDPNNNSYRKRRVAVLLAQGKRLDAIKAINDYLKIFLNDPEAWLQLHELFLQENDIAKAVHCLEECVLIQPLNSMYFRRLGDLRYTQGGAENIDYARRYYERALKINPTDLRSQYGILLSNNQIASTTKNAAEKKKAGLAAVEAIDELVNRYQKVSPQNNPESDGILNCLEAMKVTVGSK</sequence>
<comment type="subunit">
    <text evidence="5">Component of the ER membrane protein complex (EMC).</text>
</comment>
<dbReference type="Pfam" id="PF22890">
    <property type="entry name" value="TPR_EMC2"/>
    <property type="match status" value="1"/>
</dbReference>
<feature type="repeat" description="TPR" evidence="4">
    <location>
        <begin position="168"/>
        <end position="201"/>
    </location>
</feature>
<keyword evidence="3 4" id="KW-0802">TPR repeat</keyword>
<dbReference type="InterPro" id="IPR055217">
    <property type="entry name" value="TPR_EMC2"/>
</dbReference>
<comment type="function">
    <text evidence="5">Part of the endoplasmic reticulum membrane protein complex (EMC) that enables the energy-independent insertion into endoplasmic reticulum membranes of newly synthesized membrane proteins.</text>
</comment>
<evidence type="ECO:0000256" key="2">
    <source>
        <dbReference type="ARBA" id="ARBA00022737"/>
    </source>
</evidence>